<keyword evidence="2 5" id="KW-0547">Nucleotide-binding</keyword>
<dbReference type="Gene3D" id="3.30.200.20">
    <property type="entry name" value="Phosphorylase Kinase, domain 1"/>
    <property type="match status" value="1"/>
</dbReference>
<protein>
    <submittedName>
        <fullName evidence="9">Serine/threonine-protein kinase PknB</fullName>
        <ecNumber evidence="9">2.7.11.1</ecNumber>
    </submittedName>
</protein>
<dbReference type="AlphaFoldDB" id="A0A5C6DUD0"/>
<feature type="region of interest" description="Disordered" evidence="6">
    <location>
        <begin position="319"/>
        <end position="342"/>
    </location>
</feature>
<comment type="caution">
    <text evidence="9">The sequence shown here is derived from an EMBL/GenBank/DDBJ whole genome shotgun (WGS) entry which is preliminary data.</text>
</comment>
<evidence type="ECO:0000256" key="7">
    <source>
        <dbReference type="SAM" id="Phobius"/>
    </source>
</evidence>
<dbReference type="GO" id="GO:0005524">
    <property type="term" value="F:ATP binding"/>
    <property type="evidence" value="ECO:0007669"/>
    <property type="project" value="UniProtKB-UniRule"/>
</dbReference>
<dbReference type="SUPFAM" id="SSF56112">
    <property type="entry name" value="Protein kinase-like (PK-like)"/>
    <property type="match status" value="1"/>
</dbReference>
<keyword evidence="10" id="KW-1185">Reference proteome</keyword>
<dbReference type="Proteomes" id="UP000315471">
    <property type="component" value="Unassembled WGS sequence"/>
</dbReference>
<feature type="domain" description="Protein kinase" evidence="8">
    <location>
        <begin position="40"/>
        <end position="306"/>
    </location>
</feature>
<dbReference type="InterPro" id="IPR000719">
    <property type="entry name" value="Prot_kinase_dom"/>
</dbReference>
<feature type="transmembrane region" description="Helical" evidence="7">
    <location>
        <begin position="398"/>
        <end position="420"/>
    </location>
</feature>
<feature type="transmembrane region" description="Helical" evidence="7">
    <location>
        <begin position="657"/>
        <end position="678"/>
    </location>
</feature>
<feature type="region of interest" description="Disordered" evidence="6">
    <location>
        <begin position="1"/>
        <end position="34"/>
    </location>
</feature>
<keyword evidence="1 9" id="KW-0808">Transferase</keyword>
<dbReference type="InterPro" id="IPR008271">
    <property type="entry name" value="Ser/Thr_kinase_AS"/>
</dbReference>
<organism evidence="9 10">
    <name type="scientific">Novipirellula aureliae</name>
    <dbReference type="NCBI Taxonomy" id="2527966"/>
    <lineage>
        <taxon>Bacteria</taxon>
        <taxon>Pseudomonadati</taxon>
        <taxon>Planctomycetota</taxon>
        <taxon>Planctomycetia</taxon>
        <taxon>Pirellulales</taxon>
        <taxon>Pirellulaceae</taxon>
        <taxon>Novipirellula</taxon>
    </lineage>
</organism>
<reference evidence="9 10" key="1">
    <citation type="submission" date="2019-02" db="EMBL/GenBank/DDBJ databases">
        <title>Deep-cultivation of Planctomycetes and their phenomic and genomic characterization uncovers novel biology.</title>
        <authorList>
            <person name="Wiegand S."/>
            <person name="Jogler M."/>
            <person name="Boedeker C."/>
            <person name="Pinto D."/>
            <person name="Vollmers J."/>
            <person name="Rivas-Marin E."/>
            <person name="Kohn T."/>
            <person name="Peeters S.H."/>
            <person name="Heuer A."/>
            <person name="Rast P."/>
            <person name="Oberbeckmann S."/>
            <person name="Bunk B."/>
            <person name="Jeske O."/>
            <person name="Meyerdierks A."/>
            <person name="Storesund J.E."/>
            <person name="Kallscheuer N."/>
            <person name="Luecker S."/>
            <person name="Lage O.M."/>
            <person name="Pohl T."/>
            <person name="Merkel B.J."/>
            <person name="Hornburger P."/>
            <person name="Mueller R.-W."/>
            <person name="Bruemmer F."/>
            <person name="Labrenz M."/>
            <person name="Spormann A.M."/>
            <person name="Op Den Camp H."/>
            <person name="Overmann J."/>
            <person name="Amann R."/>
            <person name="Jetten M.S.M."/>
            <person name="Mascher T."/>
            <person name="Medema M.H."/>
            <person name="Devos D.P."/>
            <person name="Kaster A.-K."/>
            <person name="Ovreas L."/>
            <person name="Rohde M."/>
            <person name="Galperin M.Y."/>
            <person name="Jogler C."/>
        </authorList>
    </citation>
    <scope>NUCLEOTIDE SEQUENCE [LARGE SCALE GENOMIC DNA]</scope>
    <source>
        <strain evidence="9 10">Q31b</strain>
    </source>
</reference>
<feature type="region of interest" description="Disordered" evidence="6">
    <location>
        <begin position="891"/>
        <end position="910"/>
    </location>
</feature>
<feature type="transmembrane region" description="Helical" evidence="7">
    <location>
        <begin position="600"/>
        <end position="625"/>
    </location>
</feature>
<dbReference type="PROSITE" id="PS50011">
    <property type="entry name" value="PROTEIN_KINASE_DOM"/>
    <property type="match status" value="1"/>
</dbReference>
<keyword evidence="3 9" id="KW-0418">Kinase</keyword>
<dbReference type="PROSITE" id="PS00108">
    <property type="entry name" value="PROTEIN_KINASE_ST"/>
    <property type="match status" value="1"/>
</dbReference>
<gene>
    <name evidence="9" type="primary">pknB_12</name>
    <name evidence="9" type="ORF">Q31b_36760</name>
</gene>
<dbReference type="Gene3D" id="1.10.510.10">
    <property type="entry name" value="Transferase(Phosphotransferase) domain 1"/>
    <property type="match status" value="1"/>
</dbReference>
<dbReference type="PANTHER" id="PTHR43289">
    <property type="entry name" value="MITOGEN-ACTIVATED PROTEIN KINASE KINASE KINASE 20-RELATED"/>
    <property type="match status" value="1"/>
</dbReference>
<keyword evidence="7" id="KW-1133">Transmembrane helix</keyword>
<evidence type="ECO:0000256" key="6">
    <source>
        <dbReference type="SAM" id="MobiDB-lite"/>
    </source>
</evidence>
<dbReference type="PANTHER" id="PTHR43289:SF6">
    <property type="entry name" value="SERINE_THREONINE-PROTEIN KINASE NEKL-3"/>
    <property type="match status" value="1"/>
</dbReference>
<evidence type="ECO:0000256" key="1">
    <source>
        <dbReference type="ARBA" id="ARBA00022679"/>
    </source>
</evidence>
<dbReference type="CDD" id="cd14014">
    <property type="entry name" value="STKc_PknB_like"/>
    <property type="match status" value="1"/>
</dbReference>
<evidence type="ECO:0000313" key="9">
    <source>
        <dbReference type="EMBL" id="TWU40328.1"/>
    </source>
</evidence>
<dbReference type="PROSITE" id="PS00107">
    <property type="entry name" value="PROTEIN_KINASE_ATP"/>
    <property type="match status" value="1"/>
</dbReference>
<feature type="transmembrane region" description="Helical" evidence="7">
    <location>
        <begin position="563"/>
        <end position="580"/>
    </location>
</feature>
<dbReference type="SUPFAM" id="SSF56436">
    <property type="entry name" value="C-type lectin-like"/>
    <property type="match status" value="1"/>
</dbReference>
<evidence type="ECO:0000256" key="5">
    <source>
        <dbReference type="PROSITE-ProRule" id="PRU10141"/>
    </source>
</evidence>
<dbReference type="GO" id="GO:0004674">
    <property type="term" value="F:protein serine/threonine kinase activity"/>
    <property type="evidence" value="ECO:0007669"/>
    <property type="project" value="UniProtKB-EC"/>
</dbReference>
<feature type="transmembrane region" description="Helical" evidence="7">
    <location>
        <begin position="441"/>
        <end position="460"/>
    </location>
</feature>
<keyword evidence="7" id="KW-0472">Membrane</keyword>
<dbReference type="SMART" id="SM00220">
    <property type="entry name" value="S_TKc"/>
    <property type="match status" value="1"/>
</dbReference>
<evidence type="ECO:0000259" key="8">
    <source>
        <dbReference type="PROSITE" id="PS50011"/>
    </source>
</evidence>
<dbReference type="InterPro" id="IPR011009">
    <property type="entry name" value="Kinase-like_dom_sf"/>
</dbReference>
<feature type="transmembrane region" description="Helical" evidence="7">
    <location>
        <begin position="357"/>
        <end position="378"/>
    </location>
</feature>
<accession>A0A5C6DUD0</accession>
<name>A0A5C6DUD0_9BACT</name>
<sequence length="990" mass="109772">MQIPDDPEPSDRSRPIGKNETPAQSKKSPQPDGEQYIGNYQLAELIGSGAMGDVYLARHRRFAQREYAIKLIRREISTDAARQRFEREITAMGGLVHPNLVYASDAGVDHDRLYLVMEYVRGQDLQVLIDKHGPFRVGQAIEIVRQICLGIAHAHSHGVVHRDIKPANVILSEEDSVKVLDLGIASLQGAEVARMTSGGDLMGTAAYLAPELWEDASNASPASDVYAIGCTTYCLLTGDPPFAGENYTSITEYMAAHCGADPTPLNQLNSGVSTELSQIILRSLHKLADRRFQDAAEFAEQLQPYCEPLTSAQTPFVSDDRVTRPRVQSIPKSQTSPSPGQTSLTSFITDAIGGINILLTLTMVAIALLCLSMAYFGNQATEAWKFAFGKLGNVDNKSWLGFALDVARIVITVPLVMYALTRYYSREARWTLSPRRWSAGVILVRVTLIVLLGLLSWSVYQTYWLVDHFPTQLSNWAAKHAITEDASAQLASSRWYFGYTIVTHAVLPTLAIAFPILWFLFSDLSKLGQHFSALRIKQAETAFARRMAENLHRFGSELRDESGRILAATFAAIVLLHSNYWQAVFSPNSIRSAFELRLSFLASLGIAASLLVMIALILFVFVCGFEITRRSITRSGNARDEEELSRYGASWLIKTTFLNRLSGVGCLSILLIVAHGFWGDGFWGEGFWGDGSWDKTSDAKNVAIKTTDKILPEPLLTESPSPDEPTWIPPRCQAAPDATLVTIEVFGIPQRLYSKVLLQPNFGEGDGTGDDDPNGNGSTPMIPFVLIPQTDSQSPPSFYMMQTKVPLSLFKRFEKAYPERLNPDALDVRASDERDADPQSPIYHVTGIEAIEFADLVCGGMLPTPEQWDVAFGRGLDLQKLEDSIVAPESYRRSAKQTQESTGQNPWGCLEMGSGGLELTRYDTRWRRIVPHSEPTDSLQLRGWSQFSEEGPLRLKSWEESGLPDNLFFGSRPVNEPSEEVSFRVVLQPR</sequence>
<evidence type="ECO:0000256" key="3">
    <source>
        <dbReference type="ARBA" id="ARBA00022777"/>
    </source>
</evidence>
<dbReference type="InterPro" id="IPR017441">
    <property type="entry name" value="Protein_kinase_ATP_BS"/>
</dbReference>
<feature type="transmembrane region" description="Helical" evidence="7">
    <location>
        <begin position="496"/>
        <end position="521"/>
    </location>
</feature>
<keyword evidence="7" id="KW-0812">Transmembrane</keyword>
<feature type="compositionally biased region" description="Polar residues" evidence="6">
    <location>
        <begin position="896"/>
        <end position="905"/>
    </location>
</feature>
<feature type="binding site" evidence="5">
    <location>
        <position position="70"/>
    </location>
    <ligand>
        <name>ATP</name>
        <dbReference type="ChEBI" id="CHEBI:30616"/>
    </ligand>
</feature>
<proteinExistence type="predicted"/>
<evidence type="ECO:0000256" key="2">
    <source>
        <dbReference type="ARBA" id="ARBA00022741"/>
    </source>
</evidence>
<evidence type="ECO:0000256" key="4">
    <source>
        <dbReference type="ARBA" id="ARBA00022840"/>
    </source>
</evidence>
<dbReference type="InterPro" id="IPR016187">
    <property type="entry name" value="CTDL_fold"/>
</dbReference>
<keyword evidence="4 5" id="KW-0067">ATP-binding</keyword>
<dbReference type="EC" id="2.7.11.1" evidence="9"/>
<dbReference type="Pfam" id="PF00069">
    <property type="entry name" value="Pkinase"/>
    <property type="match status" value="1"/>
</dbReference>
<evidence type="ECO:0000313" key="10">
    <source>
        <dbReference type="Proteomes" id="UP000315471"/>
    </source>
</evidence>
<dbReference type="EMBL" id="SJPY01000005">
    <property type="protein sequence ID" value="TWU40328.1"/>
    <property type="molecule type" value="Genomic_DNA"/>
</dbReference>
<feature type="compositionally biased region" description="Polar residues" evidence="6">
    <location>
        <begin position="330"/>
        <end position="342"/>
    </location>
</feature>